<dbReference type="SUPFAM" id="SSF53335">
    <property type="entry name" value="S-adenosyl-L-methionine-dependent methyltransferases"/>
    <property type="match status" value="1"/>
</dbReference>
<dbReference type="EMBL" id="PXYX01000056">
    <property type="protein sequence ID" value="PSR24368.1"/>
    <property type="molecule type" value="Genomic_DNA"/>
</dbReference>
<evidence type="ECO:0000313" key="1">
    <source>
        <dbReference type="EMBL" id="PSR24368.1"/>
    </source>
</evidence>
<dbReference type="InterPro" id="IPR029063">
    <property type="entry name" value="SAM-dependent_MTases_sf"/>
</dbReference>
<dbReference type="Proteomes" id="UP000242705">
    <property type="component" value="Unassembled WGS sequence"/>
</dbReference>
<dbReference type="Gene3D" id="3.40.50.150">
    <property type="entry name" value="Vaccinia Virus protein VP39"/>
    <property type="match status" value="1"/>
</dbReference>
<evidence type="ECO:0000313" key="2">
    <source>
        <dbReference type="Proteomes" id="UP000242705"/>
    </source>
</evidence>
<gene>
    <name evidence="1" type="ORF">C7B47_14950</name>
</gene>
<evidence type="ECO:0008006" key="3">
    <source>
        <dbReference type="Google" id="ProtNLM"/>
    </source>
</evidence>
<dbReference type="AlphaFoldDB" id="A0A2T2WQ53"/>
<protein>
    <recommendedName>
        <fullName evidence="3">Class I SAM-dependent methyltransferase</fullName>
    </recommendedName>
</protein>
<sequence>MGIYSVNDVRISQAPSRLDLLLQYEPVLEFILIHKELESILNVGSSFGLSSVYTGSFSTVVELSSLTSKEQFDLVCAIDVLQYISPSDRNHFWNTLKQVTKRWALISIPISHEMDIEILAMHMQGTNITLSETFLNVLSHPSPKTNLINEEIAEIGFRVIKEVSYEPRLAHYLTMLNNTVEGKWKIRVLNDIHRLNRAVSQHPEWPSYRTLWVLEVPLECYQ</sequence>
<name>A0A2T2WQ53_SULTH</name>
<organism evidence="1 2">
    <name type="scientific">Sulfobacillus thermosulfidooxidans</name>
    <dbReference type="NCBI Taxonomy" id="28034"/>
    <lineage>
        <taxon>Bacteria</taxon>
        <taxon>Bacillati</taxon>
        <taxon>Bacillota</taxon>
        <taxon>Clostridia</taxon>
        <taxon>Eubacteriales</taxon>
        <taxon>Clostridiales Family XVII. Incertae Sedis</taxon>
        <taxon>Sulfobacillus</taxon>
    </lineage>
</organism>
<accession>A0A2T2WQ53</accession>
<proteinExistence type="predicted"/>
<comment type="caution">
    <text evidence="1">The sequence shown here is derived from an EMBL/GenBank/DDBJ whole genome shotgun (WGS) entry which is preliminary data.</text>
</comment>
<reference evidence="1 2" key="1">
    <citation type="journal article" date="2014" name="BMC Genomics">
        <title>Comparison of environmental and isolate Sulfobacillus genomes reveals diverse carbon, sulfur, nitrogen, and hydrogen metabolisms.</title>
        <authorList>
            <person name="Justice N.B."/>
            <person name="Norman A."/>
            <person name="Brown C.T."/>
            <person name="Singh A."/>
            <person name="Thomas B.C."/>
            <person name="Banfield J.F."/>
        </authorList>
    </citation>
    <scope>NUCLEOTIDE SEQUENCE [LARGE SCALE GENOMIC DNA]</scope>
    <source>
        <strain evidence="1">AMDSBA5</strain>
    </source>
</reference>